<reference evidence="6 7" key="1">
    <citation type="submission" date="2018-06" db="EMBL/GenBank/DDBJ databases">
        <authorList>
            <consortium name="NARMS: The National Antimicrobial Resistance Monitoring System"/>
        </authorList>
    </citation>
    <scope>NUCLEOTIDE SEQUENCE [LARGE SCALE GENOMIC DNA]</scope>
    <source>
        <strain evidence="6 7">FSIS11807978</strain>
    </source>
</reference>
<comment type="caution">
    <text evidence="6">The sequence shown here is derived from an EMBL/GenBank/DDBJ whole genome shotgun (WGS) entry which is preliminary data.</text>
</comment>
<protein>
    <recommendedName>
        <fullName evidence="3 4">Formyltetrahydrofolate deformylase</fullName>
        <ecNumber evidence="3 4">3.5.1.10</ecNumber>
    </recommendedName>
    <alternativeName>
        <fullName evidence="3">Formyl-FH(4) hydrolase</fullName>
    </alternativeName>
</protein>
<dbReference type="PANTHER" id="PTHR42706:SF1">
    <property type="entry name" value="FORMYLTETRAHYDROFOLATE DEFORMYLASE 2, MITOCHONDRIAL"/>
    <property type="match status" value="1"/>
</dbReference>
<keyword evidence="3" id="KW-0658">Purine biosynthesis</keyword>
<dbReference type="GO" id="GO:0006730">
    <property type="term" value="P:one-carbon metabolic process"/>
    <property type="evidence" value="ECO:0007669"/>
    <property type="project" value="UniProtKB-KW"/>
</dbReference>
<dbReference type="GO" id="GO:0008864">
    <property type="term" value="F:formyltetrahydrofolate deformylase activity"/>
    <property type="evidence" value="ECO:0007669"/>
    <property type="project" value="UniProtKB-UniRule"/>
</dbReference>
<dbReference type="PANTHER" id="PTHR42706">
    <property type="entry name" value="FORMYLTETRAHYDROFOLATE DEFORMYLASE"/>
    <property type="match status" value="1"/>
</dbReference>
<dbReference type="InterPro" id="IPR036477">
    <property type="entry name" value="Formyl_transf_N_sf"/>
</dbReference>
<dbReference type="Proteomes" id="UP000365807">
    <property type="component" value="Unassembled WGS sequence"/>
</dbReference>
<name>A0A381CHF4_CAMCO</name>
<evidence type="ECO:0000256" key="4">
    <source>
        <dbReference type="NCBIfam" id="TIGR00655"/>
    </source>
</evidence>
<feature type="domain" description="Formyl transferase N-terminal" evidence="5">
    <location>
        <begin position="81"/>
        <end position="256"/>
    </location>
</feature>
<dbReference type="SUPFAM" id="SSF55021">
    <property type="entry name" value="ACT-like"/>
    <property type="match status" value="1"/>
</dbReference>
<feature type="active site" evidence="3">
    <location>
        <position position="219"/>
    </location>
</feature>
<dbReference type="EC" id="3.5.1.10" evidence="3 4"/>
<comment type="catalytic activity">
    <reaction evidence="3">
        <text>(6R)-10-formyltetrahydrofolate + H2O = (6S)-5,6,7,8-tetrahydrofolate + formate + H(+)</text>
        <dbReference type="Rhea" id="RHEA:19833"/>
        <dbReference type="ChEBI" id="CHEBI:15377"/>
        <dbReference type="ChEBI" id="CHEBI:15378"/>
        <dbReference type="ChEBI" id="CHEBI:15740"/>
        <dbReference type="ChEBI" id="CHEBI:57453"/>
        <dbReference type="ChEBI" id="CHEBI:195366"/>
        <dbReference type="EC" id="3.5.1.10"/>
    </reaction>
</comment>
<dbReference type="CDD" id="cd08648">
    <property type="entry name" value="FMT_core_Formyl-FH4-Hydrolase_C"/>
    <property type="match status" value="1"/>
</dbReference>
<sequence length="274" mass="31761">MISVLKICTKDQKGLIYRISDVIFKYHINIVKNDEFVGEEMFFFRAILEGEFDKKAFIGTLEAMLGEEAYIELCEKRKKDIIVFATKESHCLGDLLIKYYSNELEANIKAVISNHDALKNLVEKFEIPYHCISAENLKREEQEKQVLECLKEYQFDYLVLAKYMRILSPDFVKHFEGKIVNIHHSFLPAFVGANPYKQAFERGVKIIGATAHFVNNNLDEGPIITQAVLPVSHEYTWQDMQQAGRNVEKNVLSKALDLVFDDRIFIHKNKTIVF</sequence>
<dbReference type="InterPro" id="IPR004810">
    <property type="entry name" value="PurU"/>
</dbReference>
<evidence type="ECO:0000256" key="2">
    <source>
        <dbReference type="ARBA" id="ARBA00022801"/>
    </source>
</evidence>
<comment type="function">
    <text evidence="3">Catalyzes the hydrolysis of 10-formyltetrahydrofolate (formyl-FH4) to formate and tetrahydrofolate (FH4).</text>
</comment>
<comment type="similarity">
    <text evidence="3">Belongs to the PurU family.</text>
</comment>
<dbReference type="NCBIfam" id="NF004684">
    <property type="entry name" value="PRK06027.1"/>
    <property type="match status" value="1"/>
</dbReference>
<organism evidence="6 7">
    <name type="scientific">Campylobacter coli</name>
    <dbReference type="NCBI Taxonomy" id="195"/>
    <lineage>
        <taxon>Bacteria</taxon>
        <taxon>Pseudomonadati</taxon>
        <taxon>Campylobacterota</taxon>
        <taxon>Epsilonproteobacteria</taxon>
        <taxon>Campylobacterales</taxon>
        <taxon>Campylobacteraceae</taxon>
        <taxon>Campylobacter</taxon>
    </lineage>
</organism>
<dbReference type="Gene3D" id="3.40.50.170">
    <property type="entry name" value="Formyl transferase, N-terminal domain"/>
    <property type="match status" value="1"/>
</dbReference>
<gene>
    <name evidence="3 6" type="primary">purU</name>
    <name evidence="6" type="ORF">C6T04_07275</name>
</gene>
<dbReference type="UniPathway" id="UPA00074">
    <property type="reaction ID" value="UER00170"/>
</dbReference>
<evidence type="ECO:0000313" key="7">
    <source>
        <dbReference type="Proteomes" id="UP000365807"/>
    </source>
</evidence>
<dbReference type="PIRSF" id="PIRSF036480">
    <property type="entry name" value="FormyFH4_hydr"/>
    <property type="match status" value="1"/>
</dbReference>
<keyword evidence="1 3" id="KW-0554">One-carbon metabolism</keyword>
<dbReference type="HAMAP" id="MF_01927">
    <property type="entry name" value="PurU"/>
    <property type="match status" value="1"/>
</dbReference>
<dbReference type="OrthoDB" id="9806170at2"/>
<dbReference type="AlphaFoldDB" id="A0A381CHF4"/>
<dbReference type="NCBIfam" id="TIGR00655">
    <property type="entry name" value="PurU"/>
    <property type="match status" value="1"/>
</dbReference>
<dbReference type="SUPFAM" id="SSF53328">
    <property type="entry name" value="Formyltransferase"/>
    <property type="match status" value="1"/>
</dbReference>
<evidence type="ECO:0000256" key="1">
    <source>
        <dbReference type="ARBA" id="ARBA00022563"/>
    </source>
</evidence>
<dbReference type="InterPro" id="IPR045865">
    <property type="entry name" value="ACT-like_dom_sf"/>
</dbReference>
<dbReference type="GO" id="GO:0006189">
    <property type="term" value="P:'de novo' IMP biosynthetic process"/>
    <property type="evidence" value="ECO:0007669"/>
    <property type="project" value="UniProtKB-UniRule"/>
</dbReference>
<dbReference type="InterPro" id="IPR002376">
    <property type="entry name" value="Formyl_transf_N"/>
</dbReference>
<dbReference type="RefSeq" id="WP_002780400.1">
    <property type="nucleotide sequence ID" value="NZ_AANHVQ020000006.1"/>
</dbReference>
<dbReference type="EMBL" id="AACGFG010000010">
    <property type="protein sequence ID" value="EAK4358705.1"/>
    <property type="molecule type" value="Genomic_DNA"/>
</dbReference>
<evidence type="ECO:0000259" key="5">
    <source>
        <dbReference type="Pfam" id="PF00551"/>
    </source>
</evidence>
<dbReference type="Gene3D" id="3.30.70.260">
    <property type="match status" value="1"/>
</dbReference>
<dbReference type="PRINTS" id="PR01575">
    <property type="entry name" value="FFH4HYDRLASE"/>
</dbReference>
<keyword evidence="2 3" id="KW-0378">Hydrolase</keyword>
<dbReference type="Pfam" id="PF00551">
    <property type="entry name" value="Formyl_trans_N"/>
    <property type="match status" value="1"/>
</dbReference>
<proteinExistence type="inferred from homology"/>
<evidence type="ECO:0000256" key="3">
    <source>
        <dbReference type="HAMAP-Rule" id="MF_01927"/>
    </source>
</evidence>
<evidence type="ECO:0000313" key="6">
    <source>
        <dbReference type="EMBL" id="EAK4358705.1"/>
    </source>
</evidence>
<accession>A0A381CHF4</accession>
<comment type="pathway">
    <text evidence="3">Purine metabolism; IMP biosynthesis via de novo pathway; formate from 10-formyl-5,6,7,8-tetrahydrofolate: step 1/1.</text>
</comment>
<dbReference type="InterPro" id="IPR041729">
    <property type="entry name" value="Formyl-FH4-Hydrolase_C"/>
</dbReference>
<dbReference type="STRING" id="195.ATE51_02060"/>